<dbReference type="InterPro" id="IPR000667">
    <property type="entry name" value="Peptidase_S13"/>
</dbReference>
<accession>A0A1U7D233</accession>
<dbReference type="EC" id="3.4.16.4" evidence="4"/>
<dbReference type="PANTHER" id="PTHR30023">
    <property type="entry name" value="D-ALANYL-D-ALANINE CARBOXYPEPTIDASE"/>
    <property type="match status" value="1"/>
</dbReference>
<dbReference type="EMBL" id="CP014796">
    <property type="protein sequence ID" value="APX22224.1"/>
    <property type="molecule type" value="Genomic_DNA"/>
</dbReference>
<keyword evidence="4" id="KW-0121">Carboxypeptidase</keyword>
<comment type="similarity">
    <text evidence="1">Belongs to the peptidase S13 family.</text>
</comment>
<gene>
    <name evidence="4" type="ORF">Ga0080559_TMP1428</name>
</gene>
<reference evidence="4 5" key="1">
    <citation type="submission" date="2016-03" db="EMBL/GenBank/DDBJ databases">
        <title>Deep-sea bacteria in the southern Pacific.</title>
        <authorList>
            <person name="Tang K."/>
        </authorList>
    </citation>
    <scope>NUCLEOTIDE SEQUENCE [LARGE SCALE GENOMIC DNA]</scope>
    <source>
        <strain evidence="4 5">JLT2016</strain>
    </source>
</reference>
<dbReference type="InterPro" id="IPR006311">
    <property type="entry name" value="TAT_signal"/>
</dbReference>
<proteinExistence type="inferred from homology"/>
<dbReference type="RefSeq" id="WP_076622652.1">
    <property type="nucleotide sequence ID" value="NZ_BMEW01000003.1"/>
</dbReference>
<dbReference type="PRINTS" id="PR00922">
    <property type="entry name" value="DADACBPTASE3"/>
</dbReference>
<dbReference type="GO" id="GO:0009002">
    <property type="term" value="F:serine-type D-Ala-D-Ala carboxypeptidase activity"/>
    <property type="evidence" value="ECO:0007669"/>
    <property type="project" value="UniProtKB-EC"/>
</dbReference>
<dbReference type="Gene3D" id="3.50.80.20">
    <property type="entry name" value="D-Ala-D-Ala carboxypeptidase C, peptidase S13"/>
    <property type="match status" value="1"/>
</dbReference>
<evidence type="ECO:0000256" key="1">
    <source>
        <dbReference type="ARBA" id="ARBA00006096"/>
    </source>
</evidence>
<dbReference type="Pfam" id="PF02113">
    <property type="entry name" value="Peptidase_S13"/>
    <property type="match status" value="1"/>
</dbReference>
<name>A0A1U7D233_9RHOB</name>
<dbReference type="PROSITE" id="PS51318">
    <property type="entry name" value="TAT"/>
    <property type="match status" value="1"/>
</dbReference>
<keyword evidence="4" id="KW-0645">Protease</keyword>
<feature type="chain" id="PRO_5010520943" evidence="3">
    <location>
        <begin position="28"/>
        <end position="499"/>
    </location>
</feature>
<dbReference type="NCBIfam" id="TIGR00666">
    <property type="entry name" value="PBP4"/>
    <property type="match status" value="1"/>
</dbReference>
<evidence type="ECO:0000313" key="5">
    <source>
        <dbReference type="Proteomes" id="UP000186559"/>
    </source>
</evidence>
<dbReference type="STRING" id="1229727.Ga0080559_TMP1428"/>
<organism evidence="4 5">
    <name type="scientific">Salipiger profundus</name>
    <dbReference type="NCBI Taxonomy" id="1229727"/>
    <lineage>
        <taxon>Bacteria</taxon>
        <taxon>Pseudomonadati</taxon>
        <taxon>Pseudomonadota</taxon>
        <taxon>Alphaproteobacteria</taxon>
        <taxon>Rhodobacterales</taxon>
        <taxon>Roseobacteraceae</taxon>
        <taxon>Salipiger</taxon>
    </lineage>
</organism>
<dbReference type="InterPro" id="IPR012338">
    <property type="entry name" value="Beta-lactam/transpept-like"/>
</dbReference>
<keyword evidence="3" id="KW-0732">Signal</keyword>
<keyword evidence="2 4" id="KW-0378">Hydrolase</keyword>
<evidence type="ECO:0000256" key="2">
    <source>
        <dbReference type="ARBA" id="ARBA00022801"/>
    </source>
</evidence>
<dbReference type="KEGG" id="tpro:Ga0080559_TMP1428"/>
<dbReference type="EC" id="3.4.21.-" evidence="4"/>
<dbReference type="AlphaFoldDB" id="A0A1U7D233"/>
<dbReference type="PANTHER" id="PTHR30023:SF0">
    <property type="entry name" value="PENICILLIN-SENSITIVE CARBOXYPEPTIDASE A"/>
    <property type="match status" value="1"/>
</dbReference>
<dbReference type="SUPFAM" id="SSF56601">
    <property type="entry name" value="beta-lactamase/transpeptidase-like"/>
    <property type="match status" value="1"/>
</dbReference>
<keyword evidence="5" id="KW-1185">Reference proteome</keyword>
<dbReference type="GO" id="GO:0006508">
    <property type="term" value="P:proteolysis"/>
    <property type="evidence" value="ECO:0007669"/>
    <property type="project" value="InterPro"/>
</dbReference>
<dbReference type="GO" id="GO:0000270">
    <property type="term" value="P:peptidoglycan metabolic process"/>
    <property type="evidence" value="ECO:0007669"/>
    <property type="project" value="TreeGrafter"/>
</dbReference>
<dbReference type="Gene3D" id="3.40.710.10">
    <property type="entry name" value="DD-peptidase/beta-lactamase superfamily"/>
    <property type="match status" value="2"/>
</dbReference>
<evidence type="ECO:0000256" key="3">
    <source>
        <dbReference type="SAM" id="SignalP"/>
    </source>
</evidence>
<dbReference type="Proteomes" id="UP000186559">
    <property type="component" value="Chromosome"/>
</dbReference>
<sequence precursor="true">MSKVLSRRAFLGSAGAAGLLAASPALAEAPTRSLRPVGRDEDLSLRNLLTPEEIIEAARLDGTVGFAVMNLATGEVLEQHEAETGMPPASVAKALTASYALDTLGPGFHFATEVIGTGPLTDGVLDGDVVLLGGGDPTLDTDGLGELAGLLKASGVRSITGRFLVCGSALPYTQTIDPGQPDHLGYSPAVSGLNLNFNRVHFEWQRGGGDYDVVMDARSAKWRPEVTMAHMGVVDRAGPTYTYQDGGARDEWTVARGALGNGGSRWLPVRKPELYAGEVFQAIAGSQDVTLPDPEVVEVSPPGEVLARLESAPLRVILRDMLKWSTNLTAEIVGQTATRVRAGKVGSLRESAEVMNAWGRDELGLTHMALVDHSGLGGESRIAAGDMAKALYELRQRLGIKPILKTVAMRDDQRRVVPNHPVTVHAKTGTLNFVSGLAGYADLSDGTELVFAIFCGDIERRAGLTKAQRERPDGGRAWNWRAKILQQRLIDRWAVLARA</sequence>
<feature type="signal peptide" evidence="3">
    <location>
        <begin position="1"/>
        <end position="27"/>
    </location>
</feature>
<protein>
    <submittedName>
        <fullName evidence="4">D-alanyl-D-alanine carboxypeptidase</fullName>
        <ecNumber evidence="4">3.4.16.4</ecNumber>
        <ecNumber evidence="4">3.4.21.-</ecNumber>
    </submittedName>
</protein>
<evidence type="ECO:0000313" key="4">
    <source>
        <dbReference type="EMBL" id="APX22224.1"/>
    </source>
</evidence>
<dbReference type="OrthoDB" id="5372081at2"/>